<keyword evidence="4 8" id="KW-0808">Transferase</keyword>
<gene>
    <name evidence="8" type="ORF">F5I99_02845</name>
</gene>
<dbReference type="InterPro" id="IPR007848">
    <property type="entry name" value="Small_mtfrase_dom"/>
</dbReference>
<dbReference type="InterPro" id="IPR046977">
    <property type="entry name" value="RsmC/RlmG"/>
</dbReference>
<dbReference type="AlphaFoldDB" id="A0A5J6LAY3"/>
<dbReference type="CDD" id="cd02440">
    <property type="entry name" value="AdoMet_MTases"/>
    <property type="match status" value="1"/>
</dbReference>
<evidence type="ECO:0000259" key="6">
    <source>
        <dbReference type="Pfam" id="PF05175"/>
    </source>
</evidence>
<dbReference type="InterPro" id="IPR029063">
    <property type="entry name" value="SAM-dependent_MTases_sf"/>
</dbReference>
<dbReference type="GO" id="GO:0008990">
    <property type="term" value="F:rRNA (guanine-N2-)-methyltransferase activity"/>
    <property type="evidence" value="ECO:0007669"/>
    <property type="project" value="InterPro"/>
</dbReference>
<dbReference type="Proteomes" id="UP000325606">
    <property type="component" value="Chromosome"/>
</dbReference>
<evidence type="ECO:0000259" key="7">
    <source>
        <dbReference type="Pfam" id="PF08468"/>
    </source>
</evidence>
<organism evidence="8 9">
    <name type="scientific">Nitrincola iocasae</name>
    <dbReference type="NCBI Taxonomy" id="2614693"/>
    <lineage>
        <taxon>Bacteria</taxon>
        <taxon>Pseudomonadati</taxon>
        <taxon>Pseudomonadota</taxon>
        <taxon>Gammaproteobacteria</taxon>
        <taxon>Oceanospirillales</taxon>
        <taxon>Oceanospirillaceae</taxon>
        <taxon>Nitrincola</taxon>
    </lineage>
</organism>
<dbReference type="PROSITE" id="PS00092">
    <property type="entry name" value="N6_MTASE"/>
    <property type="match status" value="1"/>
</dbReference>
<dbReference type="GO" id="GO:0003676">
    <property type="term" value="F:nucleic acid binding"/>
    <property type="evidence" value="ECO:0007669"/>
    <property type="project" value="InterPro"/>
</dbReference>
<feature type="domain" description="Methyltransferase small" evidence="6">
    <location>
        <begin position="178"/>
        <end position="346"/>
    </location>
</feature>
<dbReference type="Pfam" id="PF08468">
    <property type="entry name" value="MTS_N"/>
    <property type="match status" value="1"/>
</dbReference>
<reference evidence="8 9" key="1">
    <citation type="submission" date="2019-09" db="EMBL/GenBank/DDBJ databases">
        <title>Nitrincola iocasae sp. nov., a bacterium isolated from the sediment collected at a cold seep field in South China Sea.</title>
        <authorList>
            <person name="Zhang H."/>
            <person name="Wang H."/>
            <person name="Li C."/>
        </authorList>
    </citation>
    <scope>NUCLEOTIDE SEQUENCE [LARGE SCALE GENOMIC DNA]</scope>
    <source>
        <strain evidence="8 9">KXZD1103</strain>
    </source>
</reference>
<protein>
    <submittedName>
        <fullName evidence="8">Class I SAM-dependent methyltransferase</fullName>
    </submittedName>
</protein>
<keyword evidence="1" id="KW-0963">Cytoplasm</keyword>
<evidence type="ECO:0000256" key="3">
    <source>
        <dbReference type="ARBA" id="ARBA00022603"/>
    </source>
</evidence>
<dbReference type="InterPro" id="IPR002052">
    <property type="entry name" value="DNA_methylase_N6_adenine_CS"/>
</dbReference>
<evidence type="ECO:0000256" key="2">
    <source>
        <dbReference type="ARBA" id="ARBA00022552"/>
    </source>
</evidence>
<dbReference type="Gene3D" id="3.40.50.150">
    <property type="entry name" value="Vaccinia Virus protein VP39"/>
    <property type="match status" value="2"/>
</dbReference>
<keyword evidence="3 8" id="KW-0489">Methyltransferase</keyword>
<keyword evidence="9" id="KW-1185">Reference proteome</keyword>
<dbReference type="PANTHER" id="PTHR47816:SF4">
    <property type="entry name" value="RIBOSOMAL RNA SMALL SUBUNIT METHYLTRANSFERASE C"/>
    <property type="match status" value="1"/>
</dbReference>
<evidence type="ECO:0000256" key="5">
    <source>
        <dbReference type="ARBA" id="ARBA00022691"/>
    </source>
</evidence>
<dbReference type="PANTHER" id="PTHR47816">
    <property type="entry name" value="RIBOSOMAL RNA SMALL SUBUNIT METHYLTRANSFERASE C"/>
    <property type="match status" value="1"/>
</dbReference>
<evidence type="ECO:0000256" key="1">
    <source>
        <dbReference type="ARBA" id="ARBA00022490"/>
    </source>
</evidence>
<feature type="domain" description="Methyltransferase small N-terminal" evidence="7">
    <location>
        <begin position="32"/>
        <end position="129"/>
    </location>
</feature>
<evidence type="ECO:0000313" key="8">
    <source>
        <dbReference type="EMBL" id="QEW05511.1"/>
    </source>
</evidence>
<sequence length="358" mass="39732">MTNRAHVDPASSLMFRTLQNSPENSLWFVDENISLPLPAAQTQIQVITNRFDLFQQLQQAGWHSRFSDFDTSHITPRSLTRILLRIPKEKPLAHYLINQAAKLLDDQGELVLIGDKSEGIRSYGKRARERLGGQLNETKINAGLWFTSITHDAQANTPELDDQQYTQLRQLSDRTGFSFISKPGLYGWQKVDQGSAFLCDELVVLLDQPLPLSGRVLDLGCGFGYLSLRSASTKTLLTCTDNNAAALRACQANIDMQGLRADVIASDAGDTLQGPFDTILCNPPFHSGFATNSDLTSRFVAAAARLLSAEGHAFFVVNKHIALEHKAASHFGKIHLQADNGHFKLIHLSQPRHYRNLS</sequence>
<dbReference type="InterPro" id="IPR013675">
    <property type="entry name" value="Mtase_sm_N"/>
</dbReference>
<dbReference type="Pfam" id="PF05175">
    <property type="entry name" value="MTS"/>
    <property type="match status" value="1"/>
</dbReference>
<proteinExistence type="predicted"/>
<keyword evidence="2" id="KW-0698">rRNA processing</keyword>
<accession>A0A5J6LAY3</accession>
<dbReference type="RefSeq" id="WP_151053556.1">
    <property type="nucleotide sequence ID" value="NZ_CP044222.1"/>
</dbReference>
<dbReference type="KEGG" id="nik:F5I99_02845"/>
<dbReference type="EMBL" id="CP044222">
    <property type="protein sequence ID" value="QEW05511.1"/>
    <property type="molecule type" value="Genomic_DNA"/>
</dbReference>
<evidence type="ECO:0000256" key="4">
    <source>
        <dbReference type="ARBA" id="ARBA00022679"/>
    </source>
</evidence>
<dbReference type="SUPFAM" id="SSF53335">
    <property type="entry name" value="S-adenosyl-L-methionine-dependent methyltransferases"/>
    <property type="match status" value="1"/>
</dbReference>
<keyword evidence="5" id="KW-0949">S-adenosyl-L-methionine</keyword>
<evidence type="ECO:0000313" key="9">
    <source>
        <dbReference type="Proteomes" id="UP000325606"/>
    </source>
</evidence>
<name>A0A5J6LAY3_9GAMM</name>